<evidence type="ECO:0000313" key="3">
    <source>
        <dbReference type="EMBL" id="KAH7387900.1"/>
    </source>
</evidence>
<dbReference type="GO" id="GO:0048731">
    <property type="term" value="P:system development"/>
    <property type="evidence" value="ECO:0007669"/>
    <property type="project" value="UniProtKB-ARBA"/>
</dbReference>
<dbReference type="Pfam" id="PF13041">
    <property type="entry name" value="PPR_2"/>
    <property type="match status" value="3"/>
</dbReference>
<evidence type="ECO:0000256" key="2">
    <source>
        <dbReference type="PROSITE-ProRule" id="PRU00708"/>
    </source>
</evidence>
<dbReference type="Pfam" id="PF01535">
    <property type="entry name" value="PPR"/>
    <property type="match status" value="6"/>
</dbReference>
<dbReference type="InterPro" id="IPR050421">
    <property type="entry name" value="PPR"/>
</dbReference>
<dbReference type="InterPro" id="IPR011990">
    <property type="entry name" value="TPR-like_helical_dom_sf"/>
</dbReference>
<evidence type="ECO:0000313" key="4">
    <source>
        <dbReference type="Proteomes" id="UP000825935"/>
    </source>
</evidence>
<dbReference type="FunFam" id="1.25.40.10:FF:000031">
    <property type="entry name" value="Pentatricopeptide repeat-containing protein mitochondrial"/>
    <property type="match status" value="1"/>
</dbReference>
<dbReference type="OrthoDB" id="185373at2759"/>
<dbReference type="EMBL" id="CM035421">
    <property type="protein sequence ID" value="KAH7387900.1"/>
    <property type="molecule type" value="Genomic_DNA"/>
</dbReference>
<comment type="caution">
    <text evidence="3">The sequence shown here is derived from an EMBL/GenBank/DDBJ whole genome shotgun (WGS) entry which is preliminary data.</text>
</comment>
<sequence>MLVEVGSVADAQEVFEELDCPNEWSLNHLMNGYIRCGKPGRALDLYHTMQMDRRIVHRSAYTVVAALKACTSLKDLIEGLNLHLEASRLDLIAGNIFVGNALIDMYAKCGILNGAQEVFDGLVAPTVVSWTMLIAGYADNGEADKAIHCFCRMQCEAVAPDLVTLVSILKACPSSSSSKNIRCFHAIIDRPCLLEQNYIVGNTLIDIYIKCGLLAEAHKFFEQLPFRDTVSWTTLISGYVEHGYGEKALQQFEYMQLEGVEMDAATFVCTLKACGSIRAENKGRMLHAEAEKLGFLARSHTVGNTLVDMYSKCGLPAKAKQVFEALSYKDVVSWTALILAYAECADGEKALICFEKMKADGVFPNATTFICCMRACSSIGAVDRGESIHVEVERCGLLEKDVAVGTALVNMYVQCGMISKAQEVFDGLSIRDGITWTALLMGYAYAGRICCMFHVFDRMLQCGLRPNMVTFLVILTGFSRTSFSSYGEMYFEFMSKKYGIVPRLEHHTCLINVLFHSGELEKANSLVERMPFSPDFVVWHSVLSGCKNSGTSDDILKHYGVLSHLKV</sequence>
<dbReference type="Pfam" id="PF13812">
    <property type="entry name" value="PPR_3"/>
    <property type="match status" value="1"/>
</dbReference>
<gene>
    <name evidence="3" type="ORF">KP509_16G047600</name>
</gene>
<protein>
    <recommendedName>
        <fullName evidence="5">Pentatricopeptide repeat-containing protein</fullName>
    </recommendedName>
</protein>
<dbReference type="Gene3D" id="1.25.40.10">
    <property type="entry name" value="Tetratricopeptide repeat domain"/>
    <property type="match status" value="6"/>
</dbReference>
<keyword evidence="4" id="KW-1185">Reference proteome</keyword>
<evidence type="ECO:0008006" key="5">
    <source>
        <dbReference type="Google" id="ProtNLM"/>
    </source>
</evidence>
<name>A0A8T2SZD0_CERRI</name>
<feature type="repeat" description="PPR" evidence="2">
    <location>
        <begin position="126"/>
        <end position="160"/>
    </location>
</feature>
<organism evidence="3 4">
    <name type="scientific">Ceratopteris richardii</name>
    <name type="common">Triangle waterfern</name>
    <dbReference type="NCBI Taxonomy" id="49495"/>
    <lineage>
        <taxon>Eukaryota</taxon>
        <taxon>Viridiplantae</taxon>
        <taxon>Streptophyta</taxon>
        <taxon>Embryophyta</taxon>
        <taxon>Tracheophyta</taxon>
        <taxon>Polypodiopsida</taxon>
        <taxon>Polypodiidae</taxon>
        <taxon>Polypodiales</taxon>
        <taxon>Pteridineae</taxon>
        <taxon>Pteridaceae</taxon>
        <taxon>Parkerioideae</taxon>
        <taxon>Ceratopteris</taxon>
    </lineage>
</organism>
<dbReference type="OMA" id="AYAGRIC"/>
<feature type="repeat" description="PPR" evidence="2">
    <location>
        <begin position="432"/>
        <end position="466"/>
    </location>
</feature>
<dbReference type="NCBIfam" id="TIGR00756">
    <property type="entry name" value="PPR"/>
    <property type="match status" value="5"/>
</dbReference>
<dbReference type="InterPro" id="IPR002885">
    <property type="entry name" value="PPR_rpt"/>
</dbReference>
<feature type="repeat" description="PPR" evidence="2">
    <location>
        <begin position="228"/>
        <end position="262"/>
    </location>
</feature>
<dbReference type="PANTHER" id="PTHR47928">
    <property type="entry name" value="REPEAT-CONTAINING PROTEIN, PUTATIVE-RELATED"/>
    <property type="match status" value="1"/>
</dbReference>
<dbReference type="FunFam" id="1.25.40.10:FF:000158">
    <property type="entry name" value="pentatricopeptide repeat-containing protein At2g33680"/>
    <property type="match status" value="1"/>
</dbReference>
<reference evidence="3" key="1">
    <citation type="submission" date="2021-08" db="EMBL/GenBank/DDBJ databases">
        <title>WGS assembly of Ceratopteris richardii.</title>
        <authorList>
            <person name="Marchant D.B."/>
            <person name="Chen G."/>
            <person name="Jenkins J."/>
            <person name="Shu S."/>
            <person name="Leebens-Mack J."/>
            <person name="Grimwood J."/>
            <person name="Schmutz J."/>
            <person name="Soltis P."/>
            <person name="Soltis D."/>
            <person name="Chen Z.-H."/>
        </authorList>
    </citation>
    <scope>NUCLEOTIDE SEQUENCE</scope>
    <source>
        <strain evidence="3">Whitten #5841</strain>
        <tissue evidence="3">Leaf</tissue>
    </source>
</reference>
<dbReference type="PROSITE" id="PS51375">
    <property type="entry name" value="PPR"/>
    <property type="match status" value="4"/>
</dbReference>
<dbReference type="PANTHER" id="PTHR47928:SF146">
    <property type="entry name" value="DYW DOMAIN-CONTAINING PROTEIN"/>
    <property type="match status" value="1"/>
</dbReference>
<dbReference type="AlphaFoldDB" id="A0A8T2SZD0"/>
<dbReference type="FunFam" id="1.25.40.10:FF:000285">
    <property type="entry name" value="Pentatricopeptide repeat-containing protein, chloroplastic"/>
    <property type="match status" value="2"/>
</dbReference>
<keyword evidence="1" id="KW-0677">Repeat</keyword>
<accession>A0A8T2SZD0</accession>
<dbReference type="Proteomes" id="UP000825935">
    <property type="component" value="Chromosome 16"/>
</dbReference>
<proteinExistence type="predicted"/>
<evidence type="ECO:0000256" key="1">
    <source>
        <dbReference type="ARBA" id="ARBA00022737"/>
    </source>
</evidence>
<feature type="repeat" description="PPR" evidence="2">
    <location>
        <begin position="330"/>
        <end position="364"/>
    </location>
</feature>